<dbReference type="InterPro" id="IPR005024">
    <property type="entry name" value="Snf7_fam"/>
</dbReference>
<feature type="domain" description="Porphobilinogen deaminase C-terminal" evidence="2">
    <location>
        <begin position="330"/>
        <end position="400"/>
    </location>
</feature>
<keyword evidence="1" id="KW-1133">Transmembrane helix</keyword>
<dbReference type="Gene3D" id="3.30.160.40">
    <property type="entry name" value="Porphobilinogen deaminase, C-terminal domain"/>
    <property type="match status" value="1"/>
</dbReference>
<reference evidence="3 4" key="1">
    <citation type="submission" date="2021-05" db="EMBL/GenBank/DDBJ databases">
        <title>Genome Assembly of Synthetic Allotetraploid Brassica napus Reveals Homoeologous Exchanges between Subgenomes.</title>
        <authorList>
            <person name="Davis J.T."/>
        </authorList>
    </citation>
    <scope>NUCLEOTIDE SEQUENCE [LARGE SCALE GENOMIC DNA]</scope>
    <source>
        <strain evidence="4">cv. Da-Ae</strain>
        <tissue evidence="3">Seedling</tissue>
    </source>
</reference>
<organism evidence="3 4">
    <name type="scientific">Brassica napus</name>
    <name type="common">Rape</name>
    <dbReference type="NCBI Taxonomy" id="3708"/>
    <lineage>
        <taxon>Eukaryota</taxon>
        <taxon>Viridiplantae</taxon>
        <taxon>Streptophyta</taxon>
        <taxon>Embryophyta</taxon>
        <taxon>Tracheophyta</taxon>
        <taxon>Spermatophyta</taxon>
        <taxon>Magnoliopsida</taxon>
        <taxon>eudicotyledons</taxon>
        <taxon>Gunneridae</taxon>
        <taxon>Pentapetalae</taxon>
        <taxon>rosids</taxon>
        <taxon>malvids</taxon>
        <taxon>Brassicales</taxon>
        <taxon>Brassicaceae</taxon>
        <taxon>Brassiceae</taxon>
        <taxon>Brassica</taxon>
    </lineage>
</organism>
<evidence type="ECO:0000313" key="4">
    <source>
        <dbReference type="Proteomes" id="UP000824890"/>
    </source>
</evidence>
<feature type="transmembrane region" description="Helical" evidence="1">
    <location>
        <begin position="6"/>
        <end position="27"/>
    </location>
</feature>
<dbReference type="InterPro" id="IPR036803">
    <property type="entry name" value="Porphobilinogen_deaminase_C_sf"/>
</dbReference>
<keyword evidence="1" id="KW-0472">Membrane</keyword>
<comment type="caution">
    <text evidence="3">The sequence shown here is derived from an EMBL/GenBank/DDBJ whole genome shotgun (WGS) entry which is preliminary data.</text>
</comment>
<dbReference type="SUPFAM" id="SSF54782">
    <property type="entry name" value="Porphobilinogen deaminase (hydroxymethylbilane synthase), C-terminal domain"/>
    <property type="match status" value="1"/>
</dbReference>
<protein>
    <recommendedName>
        <fullName evidence="2">Porphobilinogen deaminase C-terminal domain-containing protein</fullName>
    </recommendedName>
</protein>
<dbReference type="InterPro" id="IPR000860">
    <property type="entry name" value="HemC"/>
</dbReference>
<feature type="transmembrane region" description="Helical" evidence="1">
    <location>
        <begin position="264"/>
        <end position="285"/>
    </location>
</feature>
<sequence length="410" mass="45306">MADISFVVMYLEVVPPIGFVLSLVSLLSPNRSAMSCINKRGESVEDKIKKPDVELCKYREHIQKTLSGPVQQALKARAMRLLKQKKMYEGQRDMLYNHTFNLDQPLFMPVDVARSYMRARLPWGSPSVNNSEFWSPSSVGTQLLKEGTPFSYNAGNLSSSKFSNRKFAYQHVFLLALSELWLSQILACVFIHCCIWPSRTLSRNKLNGTIPVSLTGLPNLINLFTGNNLNCGVGQPHPCVSEVARSGSYITVRHCDSSKPKTGIIAGVVVGVTVVLFGILVFLFCKDRHKGFKRDVFVDVAGWFVDVAAVPPQIGLASYLASLNHEETRLAVACERTFLEMLDGSCRSTPIAGYAAKDEEGNCYLRGLVASPDVLDTSRKGPYVFEDMVKMGKYAGQELLSRAGPGLFGN</sequence>
<dbReference type="PANTHER" id="PTHR11557">
    <property type="entry name" value="PORPHOBILINOGEN DEAMINASE"/>
    <property type="match status" value="1"/>
</dbReference>
<keyword evidence="4" id="KW-1185">Reference proteome</keyword>
<name>A0ABQ7XT02_BRANA</name>
<dbReference type="InterPro" id="IPR022418">
    <property type="entry name" value="Porphobilinogen_deaminase_C"/>
</dbReference>
<dbReference type="Pfam" id="PF03357">
    <property type="entry name" value="Snf7"/>
    <property type="match status" value="1"/>
</dbReference>
<evidence type="ECO:0000256" key="1">
    <source>
        <dbReference type="SAM" id="Phobius"/>
    </source>
</evidence>
<accession>A0ABQ7XT02</accession>
<evidence type="ECO:0000259" key="2">
    <source>
        <dbReference type="Pfam" id="PF03900"/>
    </source>
</evidence>
<feature type="transmembrane region" description="Helical" evidence="1">
    <location>
        <begin position="172"/>
        <end position="198"/>
    </location>
</feature>
<keyword evidence="1" id="KW-0812">Transmembrane</keyword>
<dbReference type="Pfam" id="PF03900">
    <property type="entry name" value="Porphobil_deamC"/>
    <property type="match status" value="1"/>
</dbReference>
<dbReference type="Proteomes" id="UP000824890">
    <property type="component" value="Unassembled WGS sequence"/>
</dbReference>
<gene>
    <name evidence="3" type="ORF">HID58_087346</name>
</gene>
<dbReference type="EMBL" id="JAGKQM010000019">
    <property type="protein sequence ID" value="KAH0859085.1"/>
    <property type="molecule type" value="Genomic_DNA"/>
</dbReference>
<proteinExistence type="predicted"/>
<evidence type="ECO:0000313" key="3">
    <source>
        <dbReference type="EMBL" id="KAH0859085.1"/>
    </source>
</evidence>
<dbReference type="PANTHER" id="PTHR11557:SF0">
    <property type="entry name" value="PORPHOBILINOGEN DEAMINASE"/>
    <property type="match status" value="1"/>
</dbReference>